<proteinExistence type="predicted"/>
<dbReference type="GeneID" id="87876607"/>
<dbReference type="EMBL" id="JAULSX010000005">
    <property type="protein sequence ID" value="KAK3490493.1"/>
    <property type="molecule type" value="Genomic_DNA"/>
</dbReference>
<keyword evidence="2" id="KW-1185">Reference proteome</keyword>
<accession>A0AAJ0I578</accession>
<organism evidence="1 2">
    <name type="scientific">Neurospora hispaniola</name>
    <dbReference type="NCBI Taxonomy" id="588809"/>
    <lineage>
        <taxon>Eukaryota</taxon>
        <taxon>Fungi</taxon>
        <taxon>Dikarya</taxon>
        <taxon>Ascomycota</taxon>
        <taxon>Pezizomycotina</taxon>
        <taxon>Sordariomycetes</taxon>
        <taxon>Sordariomycetidae</taxon>
        <taxon>Sordariales</taxon>
        <taxon>Sordariaceae</taxon>
        <taxon>Neurospora</taxon>
    </lineage>
</organism>
<dbReference type="RefSeq" id="XP_062691676.1">
    <property type="nucleotide sequence ID" value="XM_062838985.1"/>
</dbReference>
<evidence type="ECO:0000313" key="1">
    <source>
        <dbReference type="EMBL" id="KAK3490493.1"/>
    </source>
</evidence>
<comment type="caution">
    <text evidence="1">The sequence shown here is derived from an EMBL/GenBank/DDBJ whole genome shotgun (WGS) entry which is preliminary data.</text>
</comment>
<reference evidence="1 2" key="1">
    <citation type="journal article" date="2023" name="Mol. Phylogenet. Evol.">
        <title>Genome-scale phylogeny and comparative genomics of the fungal order Sordariales.</title>
        <authorList>
            <person name="Hensen N."/>
            <person name="Bonometti L."/>
            <person name="Westerberg I."/>
            <person name="Brannstrom I.O."/>
            <person name="Guillou S."/>
            <person name="Cros-Aarteil S."/>
            <person name="Calhoun S."/>
            <person name="Haridas S."/>
            <person name="Kuo A."/>
            <person name="Mondo S."/>
            <person name="Pangilinan J."/>
            <person name="Riley R."/>
            <person name="LaButti K."/>
            <person name="Andreopoulos B."/>
            <person name="Lipzen A."/>
            <person name="Chen C."/>
            <person name="Yan M."/>
            <person name="Daum C."/>
            <person name="Ng V."/>
            <person name="Clum A."/>
            <person name="Steindorff A."/>
            <person name="Ohm R.A."/>
            <person name="Martin F."/>
            <person name="Silar P."/>
            <person name="Natvig D.O."/>
            <person name="Lalanne C."/>
            <person name="Gautier V."/>
            <person name="Ament-Velasquez S.L."/>
            <person name="Kruys A."/>
            <person name="Hutchinson M.I."/>
            <person name="Powell A.J."/>
            <person name="Barry K."/>
            <person name="Miller A.N."/>
            <person name="Grigoriev I.V."/>
            <person name="Debuchy R."/>
            <person name="Gladieux P."/>
            <person name="Hiltunen Thoren M."/>
            <person name="Johannesson H."/>
        </authorList>
    </citation>
    <scope>NUCLEOTIDE SEQUENCE [LARGE SCALE GENOMIC DNA]</scope>
    <source>
        <strain evidence="1 2">FGSC 10403</strain>
    </source>
</reference>
<sequence>MKDGNTRQMGAGYVQHVDDSSSLGLSVKVTREANFGPGYIFRPMCGEGSVKGTSSAETHPLTLSPYLKPFLRWVGVINPVMASVPYYSNLNADRLAKRGDRRLHSAPPSLAYRLTPWYALLCRTAQPDDVVNGGDSKSRPKRAALVPFPARFDHRLERADSCMH</sequence>
<gene>
    <name evidence="1" type="ORF">B0T23DRAFT_405334</name>
</gene>
<protein>
    <submittedName>
        <fullName evidence="1">Uncharacterized protein</fullName>
    </submittedName>
</protein>
<dbReference type="Proteomes" id="UP001285908">
    <property type="component" value="Unassembled WGS sequence"/>
</dbReference>
<evidence type="ECO:0000313" key="2">
    <source>
        <dbReference type="Proteomes" id="UP001285908"/>
    </source>
</evidence>
<dbReference type="AlphaFoldDB" id="A0AAJ0I578"/>
<name>A0AAJ0I578_9PEZI</name>